<protein>
    <submittedName>
        <fullName evidence="2">Uncharacterized protein</fullName>
    </submittedName>
</protein>
<evidence type="ECO:0000313" key="3">
    <source>
        <dbReference type="Proteomes" id="UP001558613"/>
    </source>
</evidence>
<comment type="caution">
    <text evidence="2">The sequence shown here is derived from an EMBL/GenBank/DDBJ whole genome shotgun (WGS) entry which is preliminary data.</text>
</comment>
<gene>
    <name evidence="2" type="ORF">QQF64_029625</name>
</gene>
<feature type="compositionally biased region" description="Polar residues" evidence="1">
    <location>
        <begin position="25"/>
        <end position="37"/>
    </location>
</feature>
<evidence type="ECO:0000313" key="2">
    <source>
        <dbReference type="EMBL" id="KAL1270609.1"/>
    </source>
</evidence>
<organism evidence="2 3">
    <name type="scientific">Cirrhinus molitorella</name>
    <name type="common">mud carp</name>
    <dbReference type="NCBI Taxonomy" id="172907"/>
    <lineage>
        <taxon>Eukaryota</taxon>
        <taxon>Metazoa</taxon>
        <taxon>Chordata</taxon>
        <taxon>Craniata</taxon>
        <taxon>Vertebrata</taxon>
        <taxon>Euteleostomi</taxon>
        <taxon>Actinopterygii</taxon>
        <taxon>Neopterygii</taxon>
        <taxon>Teleostei</taxon>
        <taxon>Ostariophysi</taxon>
        <taxon>Cypriniformes</taxon>
        <taxon>Cyprinidae</taxon>
        <taxon>Labeoninae</taxon>
        <taxon>Labeonini</taxon>
        <taxon>Cirrhinus</taxon>
    </lineage>
</organism>
<sequence>MNQNQNCNHLIRHDSNPKRPHLELSSKQTLRGNVDSANQKLSTARTCKLLLKPLRVKLLGYAKPSHLDLPLEFGNRIWPPHCRHFPLLVACQSMQAPSPSASTLSPHKVSVSPSADSKAYADWKPAQICSPDTFL</sequence>
<feature type="region of interest" description="Disordered" evidence="1">
    <location>
        <begin position="1"/>
        <end position="37"/>
    </location>
</feature>
<dbReference type="Proteomes" id="UP001558613">
    <property type="component" value="Unassembled WGS sequence"/>
</dbReference>
<proteinExistence type="predicted"/>
<name>A0ABR3N137_9TELE</name>
<feature type="compositionally biased region" description="Basic and acidic residues" evidence="1">
    <location>
        <begin position="11"/>
        <end position="24"/>
    </location>
</feature>
<evidence type="ECO:0000256" key="1">
    <source>
        <dbReference type="SAM" id="MobiDB-lite"/>
    </source>
</evidence>
<reference evidence="2 3" key="1">
    <citation type="submission" date="2023-09" db="EMBL/GenBank/DDBJ databases">
        <authorList>
            <person name="Wang M."/>
        </authorList>
    </citation>
    <scope>NUCLEOTIDE SEQUENCE [LARGE SCALE GENOMIC DNA]</scope>
    <source>
        <strain evidence="2">GT-2023</strain>
        <tissue evidence="2">Liver</tissue>
    </source>
</reference>
<dbReference type="EMBL" id="JAYMGO010000007">
    <property type="protein sequence ID" value="KAL1270609.1"/>
    <property type="molecule type" value="Genomic_DNA"/>
</dbReference>
<keyword evidence="3" id="KW-1185">Reference proteome</keyword>
<accession>A0ABR3N137</accession>